<feature type="region of interest" description="Disordered" evidence="1">
    <location>
        <begin position="74"/>
        <end position="121"/>
    </location>
</feature>
<evidence type="ECO:0000313" key="2">
    <source>
        <dbReference type="EMBL" id="KAG0146537.1"/>
    </source>
</evidence>
<comment type="caution">
    <text evidence="2">The sequence shown here is derived from an EMBL/GenBank/DDBJ whole genome shotgun (WGS) entry which is preliminary data.</text>
</comment>
<accession>A0A9P6NLU6</accession>
<proteinExistence type="predicted"/>
<evidence type="ECO:0000313" key="3">
    <source>
        <dbReference type="Proteomes" id="UP000886653"/>
    </source>
</evidence>
<feature type="compositionally biased region" description="Polar residues" evidence="1">
    <location>
        <begin position="77"/>
        <end position="86"/>
    </location>
</feature>
<name>A0A9P6NLU6_9BASI</name>
<keyword evidence="3" id="KW-1185">Reference proteome</keyword>
<evidence type="ECO:0000256" key="1">
    <source>
        <dbReference type="SAM" id="MobiDB-lite"/>
    </source>
</evidence>
<reference evidence="2" key="1">
    <citation type="submission" date="2013-11" db="EMBL/GenBank/DDBJ databases">
        <title>Genome sequence of the fusiform rust pathogen reveals effectors for host alternation and coevolution with pine.</title>
        <authorList>
            <consortium name="DOE Joint Genome Institute"/>
            <person name="Smith K."/>
            <person name="Pendleton A."/>
            <person name="Kubisiak T."/>
            <person name="Anderson C."/>
            <person name="Salamov A."/>
            <person name="Aerts A."/>
            <person name="Riley R."/>
            <person name="Clum A."/>
            <person name="Lindquist E."/>
            <person name="Ence D."/>
            <person name="Campbell M."/>
            <person name="Kronenberg Z."/>
            <person name="Feau N."/>
            <person name="Dhillon B."/>
            <person name="Hamelin R."/>
            <person name="Burleigh J."/>
            <person name="Smith J."/>
            <person name="Yandell M."/>
            <person name="Nelson C."/>
            <person name="Grigoriev I."/>
            <person name="Davis J."/>
        </authorList>
    </citation>
    <scope>NUCLEOTIDE SEQUENCE</scope>
    <source>
        <strain evidence="2">G11</strain>
    </source>
</reference>
<dbReference type="PANTHER" id="PTHR28139">
    <property type="entry name" value="UPF0768 PROTEIN YBL029C-A"/>
    <property type="match status" value="1"/>
</dbReference>
<protein>
    <recommendedName>
        <fullName evidence="4">Zinc-ribbon 15 domain-containing protein</fullName>
    </recommendedName>
</protein>
<dbReference type="Proteomes" id="UP000886653">
    <property type="component" value="Unassembled WGS sequence"/>
</dbReference>
<dbReference type="AlphaFoldDB" id="A0A9P6NLU6"/>
<evidence type="ECO:0008006" key="4">
    <source>
        <dbReference type="Google" id="ProtNLM"/>
    </source>
</evidence>
<dbReference type="PANTHER" id="PTHR28139:SF1">
    <property type="entry name" value="UPF0768 PROTEIN YBL029C-A"/>
    <property type="match status" value="1"/>
</dbReference>
<organism evidence="2 3">
    <name type="scientific">Cronartium quercuum f. sp. fusiforme G11</name>
    <dbReference type="NCBI Taxonomy" id="708437"/>
    <lineage>
        <taxon>Eukaryota</taxon>
        <taxon>Fungi</taxon>
        <taxon>Dikarya</taxon>
        <taxon>Basidiomycota</taxon>
        <taxon>Pucciniomycotina</taxon>
        <taxon>Pucciniomycetes</taxon>
        <taxon>Pucciniales</taxon>
        <taxon>Coleosporiaceae</taxon>
        <taxon>Cronartium</taxon>
    </lineage>
</organism>
<dbReference type="EMBL" id="MU167259">
    <property type="protein sequence ID" value="KAG0146537.1"/>
    <property type="molecule type" value="Genomic_DNA"/>
</dbReference>
<gene>
    <name evidence="2" type="ORF">CROQUDRAFT_671049</name>
</gene>
<sequence length="121" mass="13536">MCFFIPLQFGCPTKISQLEDEKNDIRICPHCHNAAVYACKTRTWFEFCFVPLIPFKSQKIWLCSICRWQAIKLNDGSGPQSINNTTLPPPGGGYSAQTPMNPKGPDFKAPTSTPNETRAQV</sequence>
<dbReference type="OrthoDB" id="5545479at2759"/>
<feature type="compositionally biased region" description="Polar residues" evidence="1">
    <location>
        <begin position="110"/>
        <end position="121"/>
    </location>
</feature>